<comment type="caution">
    <text evidence="1">The sequence shown here is derived from an EMBL/GenBank/DDBJ whole genome shotgun (WGS) entry which is preliminary data.</text>
</comment>
<evidence type="ECO:0000313" key="2">
    <source>
        <dbReference type="Proteomes" id="UP001055879"/>
    </source>
</evidence>
<protein>
    <submittedName>
        <fullName evidence="1">Uncharacterized protein</fullName>
    </submittedName>
</protein>
<keyword evidence="2" id="KW-1185">Reference proteome</keyword>
<accession>A0ACB9BZN0</accession>
<proteinExistence type="predicted"/>
<reference evidence="1 2" key="2">
    <citation type="journal article" date="2022" name="Mol. Ecol. Resour.">
        <title>The genomes of chicory, endive, great burdock and yacon provide insights into Asteraceae paleo-polyploidization history and plant inulin production.</title>
        <authorList>
            <person name="Fan W."/>
            <person name="Wang S."/>
            <person name="Wang H."/>
            <person name="Wang A."/>
            <person name="Jiang F."/>
            <person name="Liu H."/>
            <person name="Zhao H."/>
            <person name="Xu D."/>
            <person name="Zhang Y."/>
        </authorList>
    </citation>
    <scope>NUCLEOTIDE SEQUENCE [LARGE SCALE GENOMIC DNA]</scope>
    <source>
        <strain evidence="2">cv. Niubang</strain>
    </source>
</reference>
<name>A0ACB9BZN0_ARCLA</name>
<evidence type="ECO:0000313" key="1">
    <source>
        <dbReference type="EMBL" id="KAI3727466.1"/>
    </source>
</evidence>
<organism evidence="1 2">
    <name type="scientific">Arctium lappa</name>
    <name type="common">Greater burdock</name>
    <name type="synonym">Lappa major</name>
    <dbReference type="NCBI Taxonomy" id="4217"/>
    <lineage>
        <taxon>Eukaryota</taxon>
        <taxon>Viridiplantae</taxon>
        <taxon>Streptophyta</taxon>
        <taxon>Embryophyta</taxon>
        <taxon>Tracheophyta</taxon>
        <taxon>Spermatophyta</taxon>
        <taxon>Magnoliopsida</taxon>
        <taxon>eudicotyledons</taxon>
        <taxon>Gunneridae</taxon>
        <taxon>Pentapetalae</taxon>
        <taxon>asterids</taxon>
        <taxon>campanulids</taxon>
        <taxon>Asterales</taxon>
        <taxon>Asteraceae</taxon>
        <taxon>Carduoideae</taxon>
        <taxon>Cardueae</taxon>
        <taxon>Arctiinae</taxon>
        <taxon>Arctium</taxon>
    </lineage>
</organism>
<dbReference type="Proteomes" id="UP001055879">
    <property type="component" value="Linkage Group LG05"/>
</dbReference>
<sequence>MSHQDESIIREIAINRRASSNVKKYWFGEWKSSSIVGSSSQSAQQEEKKKGSILSFKDMLKYPLKVHRSMTKRSVDHKKLKIMVLEGDHDPRDEEIITSFRQMLFLDGLLPQKHNDYHTLIRHGRPLYIERIGMVDLNVFLQTTSIDRFVKYHVSEQEKTLKSRFPACSIAAHKHIASTTSILDVKNVVLGSNYKNDLIEAIDPSNLPSFFGGNCECSDYGGCLLSDKGPWNNPEIMAMLQEMTDSGDDNDGQTSGASNSKVSESDMDDIVIKDVYDITNPTENRGDENKLSSRSLEAVLNDASMIFQKLEDALNDAKLVLQTLAQNIEQLKRSNH</sequence>
<dbReference type="EMBL" id="CM042051">
    <property type="protein sequence ID" value="KAI3727466.1"/>
    <property type="molecule type" value="Genomic_DNA"/>
</dbReference>
<gene>
    <name evidence="1" type="ORF">L6452_16080</name>
</gene>
<reference evidence="2" key="1">
    <citation type="journal article" date="2022" name="Mol. Ecol. Resour.">
        <title>The genomes of chicory, endive, great burdock and yacon provide insights into Asteraceae palaeo-polyploidization history and plant inulin production.</title>
        <authorList>
            <person name="Fan W."/>
            <person name="Wang S."/>
            <person name="Wang H."/>
            <person name="Wang A."/>
            <person name="Jiang F."/>
            <person name="Liu H."/>
            <person name="Zhao H."/>
            <person name="Xu D."/>
            <person name="Zhang Y."/>
        </authorList>
    </citation>
    <scope>NUCLEOTIDE SEQUENCE [LARGE SCALE GENOMIC DNA]</scope>
    <source>
        <strain evidence="2">cv. Niubang</strain>
    </source>
</reference>